<protein>
    <submittedName>
        <fullName evidence="1">Pentapeptide repeat-containing protein</fullName>
    </submittedName>
</protein>
<dbReference type="EMBL" id="AACJPJ010000005">
    <property type="protein sequence ID" value="EAK8450953.1"/>
    <property type="molecule type" value="Genomic_DNA"/>
</dbReference>
<sequence length="217" mass="24118">MNQAELDVVIEKHEKWLRDGHGERADLSGADLNGANLNGADLNGADLNGANLNGADLSYANLRRADLSYADLSGADLSYANLNGADLNGANLRRADLSGADLSYANLNGADLSYANLRRANLSYANLNWINWRDVVGLTVIAVQINTTRKNNQITYIKELEIWTTGCFQGTLEELKDSIEQTHASNDFLKRRYYRAINYILTEADFEEDLEEENNEI</sequence>
<organism evidence="1">
    <name type="scientific">Listeria monocytogenes</name>
    <dbReference type="NCBI Taxonomy" id="1639"/>
    <lineage>
        <taxon>Bacteria</taxon>
        <taxon>Bacillati</taxon>
        <taxon>Bacillota</taxon>
        <taxon>Bacilli</taxon>
        <taxon>Bacillales</taxon>
        <taxon>Listeriaceae</taxon>
        <taxon>Listeria</taxon>
    </lineage>
</organism>
<dbReference type="InterPro" id="IPR001646">
    <property type="entry name" value="5peptide_repeat"/>
</dbReference>
<dbReference type="InterPro" id="IPR051082">
    <property type="entry name" value="Pentapeptide-BTB/POZ_domain"/>
</dbReference>
<dbReference type="PANTHER" id="PTHR14136:SF17">
    <property type="entry name" value="BTB_POZ DOMAIN-CONTAINING PROTEIN KCTD9"/>
    <property type="match status" value="1"/>
</dbReference>
<dbReference type="AlphaFoldDB" id="A0A5L5FSF4"/>
<evidence type="ECO:0000313" key="1">
    <source>
        <dbReference type="EMBL" id="EAK8450953.1"/>
    </source>
</evidence>
<accession>A0A5L5FSF4</accession>
<dbReference type="Gene3D" id="2.160.20.80">
    <property type="entry name" value="E3 ubiquitin-protein ligase SopA"/>
    <property type="match status" value="1"/>
</dbReference>
<comment type="caution">
    <text evidence="1">The sequence shown here is derived from an EMBL/GenBank/DDBJ whole genome shotgun (WGS) entry which is preliminary data.</text>
</comment>
<name>A0A5L5FSF4_LISMN</name>
<gene>
    <name evidence="1" type="ORF">CQB50_11875</name>
</gene>
<dbReference type="PANTHER" id="PTHR14136">
    <property type="entry name" value="BTB_POZ DOMAIN-CONTAINING PROTEIN KCTD9"/>
    <property type="match status" value="1"/>
</dbReference>
<reference evidence="1" key="1">
    <citation type="submission" date="2018-06" db="EMBL/GenBank/DDBJ databases">
        <authorList>
            <consortium name="PulseNet: The National Subtyping Network for Foodborne Disease Surveillance"/>
            <person name="Tarr C.L."/>
            <person name="Trees E."/>
            <person name="Katz L.S."/>
            <person name="Carleton-Romer H.A."/>
            <person name="Stroika S."/>
            <person name="Kucerova Z."/>
            <person name="Roache K.F."/>
            <person name="Sabol A.L."/>
            <person name="Besser J."/>
            <person name="Gerner-Smidt P."/>
        </authorList>
    </citation>
    <scope>NUCLEOTIDE SEQUENCE</scope>
    <source>
        <strain evidence="1">PNUSAL003387</strain>
    </source>
</reference>
<proteinExistence type="predicted"/>
<dbReference type="SUPFAM" id="SSF141571">
    <property type="entry name" value="Pentapeptide repeat-like"/>
    <property type="match status" value="1"/>
</dbReference>
<dbReference type="Pfam" id="PF00805">
    <property type="entry name" value="Pentapeptide"/>
    <property type="match status" value="2"/>
</dbReference>